<organism evidence="2 3">
    <name type="scientific">Nocardiopsis coralli</name>
    <dbReference type="NCBI Taxonomy" id="2772213"/>
    <lineage>
        <taxon>Bacteria</taxon>
        <taxon>Bacillati</taxon>
        <taxon>Actinomycetota</taxon>
        <taxon>Actinomycetes</taxon>
        <taxon>Streptosporangiales</taxon>
        <taxon>Nocardiopsidaceae</taxon>
        <taxon>Nocardiopsis</taxon>
    </lineage>
</organism>
<name>A0ABR9P3C5_9ACTN</name>
<gene>
    <name evidence="2" type="ORF">IDM40_06495</name>
</gene>
<accession>A0ABR9P3C5</accession>
<dbReference type="InterPro" id="IPR039422">
    <property type="entry name" value="MarR/SlyA-like"/>
</dbReference>
<dbReference type="Proteomes" id="UP000806528">
    <property type="component" value="Unassembled WGS sequence"/>
</dbReference>
<reference evidence="2 3" key="1">
    <citation type="submission" date="2020-09" db="EMBL/GenBank/DDBJ databases">
        <title>Diversity and distribution of actinomycetes associated with coral in the coast of Hainan.</title>
        <authorList>
            <person name="Li F."/>
        </authorList>
    </citation>
    <scope>NUCLEOTIDE SEQUENCE [LARGE SCALE GENOMIC DNA]</scope>
    <source>
        <strain evidence="2 3">HNM0947</strain>
    </source>
</reference>
<evidence type="ECO:0000259" key="1">
    <source>
        <dbReference type="PROSITE" id="PS50995"/>
    </source>
</evidence>
<protein>
    <submittedName>
        <fullName evidence="2">MarR family transcriptional regulator</fullName>
    </submittedName>
</protein>
<comment type="caution">
    <text evidence="2">The sequence shown here is derived from an EMBL/GenBank/DDBJ whole genome shotgun (WGS) entry which is preliminary data.</text>
</comment>
<evidence type="ECO:0000313" key="2">
    <source>
        <dbReference type="EMBL" id="MBE2998356.1"/>
    </source>
</evidence>
<dbReference type="SUPFAM" id="SSF46785">
    <property type="entry name" value="Winged helix' DNA-binding domain"/>
    <property type="match status" value="1"/>
</dbReference>
<dbReference type="InterPro" id="IPR036388">
    <property type="entry name" value="WH-like_DNA-bd_sf"/>
</dbReference>
<dbReference type="PANTHER" id="PTHR33164:SF43">
    <property type="entry name" value="HTH-TYPE TRANSCRIPTIONAL REPRESSOR YETL"/>
    <property type="match status" value="1"/>
</dbReference>
<keyword evidence="3" id="KW-1185">Reference proteome</keyword>
<dbReference type="SMART" id="SM00347">
    <property type="entry name" value="HTH_MARR"/>
    <property type="match status" value="1"/>
</dbReference>
<dbReference type="Gene3D" id="1.10.10.10">
    <property type="entry name" value="Winged helix-like DNA-binding domain superfamily/Winged helix DNA-binding domain"/>
    <property type="match status" value="1"/>
</dbReference>
<proteinExistence type="predicted"/>
<evidence type="ECO:0000313" key="3">
    <source>
        <dbReference type="Proteomes" id="UP000806528"/>
    </source>
</evidence>
<dbReference type="InterPro" id="IPR036390">
    <property type="entry name" value="WH_DNA-bd_sf"/>
</dbReference>
<dbReference type="Pfam" id="PF12802">
    <property type="entry name" value="MarR_2"/>
    <property type="match status" value="1"/>
</dbReference>
<dbReference type="PANTHER" id="PTHR33164">
    <property type="entry name" value="TRANSCRIPTIONAL REGULATOR, MARR FAMILY"/>
    <property type="match status" value="1"/>
</dbReference>
<dbReference type="EMBL" id="JADBGI010000004">
    <property type="protein sequence ID" value="MBE2998356.1"/>
    <property type="molecule type" value="Genomic_DNA"/>
</dbReference>
<dbReference type="PROSITE" id="PS50995">
    <property type="entry name" value="HTH_MARR_2"/>
    <property type="match status" value="1"/>
</dbReference>
<feature type="domain" description="HTH marR-type" evidence="1">
    <location>
        <begin position="8"/>
        <end position="140"/>
    </location>
</feature>
<sequence>MGSHTTGEGLDALFLRRMAVGLDRGAASVVRGHGLTVDQWRMLDLLAVSGPLPMAALCEELSLAGATATRVADRLVDEELARRSVDDNDRRRVVLRVTGNGRDLRADLAEQVEQAQREQWANLGGADHERLAQLLRAAAGFQAQ</sequence>
<dbReference type="InterPro" id="IPR000835">
    <property type="entry name" value="HTH_MarR-typ"/>
</dbReference>
<dbReference type="RefSeq" id="WP_193120985.1">
    <property type="nucleotide sequence ID" value="NZ_JADBGI010000004.1"/>
</dbReference>